<dbReference type="InterPro" id="IPR009057">
    <property type="entry name" value="Homeodomain-like_sf"/>
</dbReference>
<gene>
    <name evidence="5" type="ORF">SD1D_1257</name>
</gene>
<evidence type="ECO:0000256" key="1">
    <source>
        <dbReference type="ARBA" id="ARBA00023015"/>
    </source>
</evidence>
<dbReference type="KEGG" id="hsd:SD1D_1257"/>
<name>A0A0K8J642_9FIRM</name>
<reference evidence="6" key="1">
    <citation type="submission" date="2015-09" db="EMBL/GenBank/DDBJ databases">
        <authorList>
            <person name="Wibberg D."/>
        </authorList>
    </citation>
    <scope>NUCLEOTIDE SEQUENCE [LARGE SCALE GENOMIC DNA]</scope>
    <source>
        <strain evidence="6">SD1D</strain>
    </source>
</reference>
<evidence type="ECO:0000256" key="2">
    <source>
        <dbReference type="ARBA" id="ARBA00023125"/>
    </source>
</evidence>
<dbReference type="Gene3D" id="1.10.10.60">
    <property type="entry name" value="Homeodomain-like"/>
    <property type="match status" value="2"/>
</dbReference>
<keyword evidence="2" id="KW-0238">DNA-binding</keyword>
<evidence type="ECO:0000313" key="6">
    <source>
        <dbReference type="Proteomes" id="UP000196053"/>
    </source>
</evidence>
<dbReference type="PANTHER" id="PTHR43280">
    <property type="entry name" value="ARAC-FAMILY TRANSCRIPTIONAL REGULATOR"/>
    <property type="match status" value="1"/>
</dbReference>
<proteinExistence type="predicted"/>
<keyword evidence="1" id="KW-0805">Transcription regulation</keyword>
<dbReference type="PRINTS" id="PR00032">
    <property type="entry name" value="HTHARAC"/>
</dbReference>
<dbReference type="RefSeq" id="WP_058258142.1">
    <property type="nucleotide sequence ID" value="NZ_DUPS01000050.1"/>
</dbReference>
<dbReference type="AlphaFoldDB" id="A0A0K8J642"/>
<sequence length="190" mass="21839">MFLPEVHLPDGKDSLGIVLNTLCRKAVESSKVHPIHIDETSREFAIRIESISSLKDADKLQKTMIRKYCMLVTNYSLSGYSPLIQRIINYIDMNISEQISLRQLADMFSINSSYLSSLFKKEMGVTLTNFINQRKIRFAITLLNKTDTQVQNIASQVGIHDVNYFIKVFKKIIGMTPKEYRDSIKGRKEL</sequence>
<dbReference type="InterPro" id="IPR020449">
    <property type="entry name" value="Tscrpt_reg_AraC-type_HTH"/>
</dbReference>
<keyword evidence="6" id="KW-1185">Reference proteome</keyword>
<protein>
    <recommendedName>
        <fullName evidence="4">HTH araC/xylS-type domain-containing protein</fullName>
    </recommendedName>
</protein>
<dbReference type="Pfam" id="PF12833">
    <property type="entry name" value="HTH_18"/>
    <property type="match status" value="1"/>
</dbReference>
<dbReference type="InterPro" id="IPR018060">
    <property type="entry name" value="HTH_AraC"/>
</dbReference>
<evidence type="ECO:0000259" key="4">
    <source>
        <dbReference type="PROSITE" id="PS01124"/>
    </source>
</evidence>
<keyword evidence="3" id="KW-0804">Transcription</keyword>
<dbReference type="PROSITE" id="PS00041">
    <property type="entry name" value="HTH_ARAC_FAMILY_1"/>
    <property type="match status" value="1"/>
</dbReference>
<dbReference type="InterPro" id="IPR018062">
    <property type="entry name" value="HTH_AraC-typ_CS"/>
</dbReference>
<evidence type="ECO:0000313" key="5">
    <source>
        <dbReference type="EMBL" id="CUH92803.1"/>
    </source>
</evidence>
<accession>A0A0K8J642</accession>
<dbReference type="PANTHER" id="PTHR43280:SF34">
    <property type="entry name" value="ARAC-FAMILY TRANSCRIPTIONAL REGULATOR"/>
    <property type="match status" value="1"/>
</dbReference>
<feature type="domain" description="HTH araC/xylS-type" evidence="4">
    <location>
        <begin position="85"/>
        <end position="183"/>
    </location>
</feature>
<dbReference type="SMART" id="SM00342">
    <property type="entry name" value="HTH_ARAC"/>
    <property type="match status" value="1"/>
</dbReference>
<dbReference type="Proteomes" id="UP000196053">
    <property type="component" value="Chromosome I"/>
</dbReference>
<dbReference type="PROSITE" id="PS01124">
    <property type="entry name" value="HTH_ARAC_FAMILY_2"/>
    <property type="match status" value="1"/>
</dbReference>
<evidence type="ECO:0000256" key="3">
    <source>
        <dbReference type="ARBA" id="ARBA00023163"/>
    </source>
</evidence>
<organism evidence="5 6">
    <name type="scientific">Herbinix luporum</name>
    <dbReference type="NCBI Taxonomy" id="1679721"/>
    <lineage>
        <taxon>Bacteria</taxon>
        <taxon>Bacillati</taxon>
        <taxon>Bacillota</taxon>
        <taxon>Clostridia</taxon>
        <taxon>Lachnospirales</taxon>
        <taxon>Lachnospiraceae</taxon>
        <taxon>Herbinix</taxon>
    </lineage>
</organism>
<dbReference type="GO" id="GO:0043565">
    <property type="term" value="F:sequence-specific DNA binding"/>
    <property type="evidence" value="ECO:0007669"/>
    <property type="project" value="InterPro"/>
</dbReference>
<dbReference type="GO" id="GO:0003700">
    <property type="term" value="F:DNA-binding transcription factor activity"/>
    <property type="evidence" value="ECO:0007669"/>
    <property type="project" value="InterPro"/>
</dbReference>
<dbReference type="EMBL" id="LN879430">
    <property type="protein sequence ID" value="CUH92803.1"/>
    <property type="molecule type" value="Genomic_DNA"/>
</dbReference>
<dbReference type="SUPFAM" id="SSF46689">
    <property type="entry name" value="Homeodomain-like"/>
    <property type="match status" value="2"/>
</dbReference>